<evidence type="ECO:0000313" key="7">
    <source>
        <dbReference type="EMBL" id="PHT53902.1"/>
    </source>
</evidence>
<dbReference type="SUPFAM" id="SSF100897">
    <property type="entry name" value="Plant proteinase inhibitors"/>
    <property type="match status" value="2"/>
</dbReference>
<keyword evidence="8" id="KW-1185">Reference proteome</keyword>
<evidence type="ECO:0000256" key="2">
    <source>
        <dbReference type="ARBA" id="ARBA00022690"/>
    </source>
</evidence>
<feature type="chain" id="PRO_5013720348" evidence="6">
    <location>
        <begin position="26"/>
        <end position="228"/>
    </location>
</feature>
<evidence type="ECO:0000313" key="8">
    <source>
        <dbReference type="Proteomes" id="UP000224567"/>
    </source>
</evidence>
<dbReference type="Proteomes" id="UP000224567">
    <property type="component" value="Unassembled WGS sequence"/>
</dbReference>
<dbReference type="PANTHER" id="PTHR33832">
    <property type="entry name" value="SERINE-TYPE ENDOPEPTIDASE INHIBITOR"/>
    <property type="match status" value="1"/>
</dbReference>
<reference evidence="7 8" key="1">
    <citation type="journal article" date="2017" name="Genome Biol.">
        <title>New reference genome sequences of hot pepper reveal the massive evolution of plant disease-resistance genes by retroduplication.</title>
        <authorList>
            <person name="Kim S."/>
            <person name="Park J."/>
            <person name="Yeom S.I."/>
            <person name="Kim Y.M."/>
            <person name="Seo E."/>
            <person name="Kim K.T."/>
            <person name="Kim M.S."/>
            <person name="Lee J.M."/>
            <person name="Cheong K."/>
            <person name="Shin H.S."/>
            <person name="Kim S.B."/>
            <person name="Han K."/>
            <person name="Lee J."/>
            <person name="Park M."/>
            <person name="Lee H.A."/>
            <person name="Lee H.Y."/>
            <person name="Lee Y."/>
            <person name="Oh S."/>
            <person name="Lee J.H."/>
            <person name="Choi E."/>
            <person name="Choi E."/>
            <person name="Lee S.E."/>
            <person name="Jeon J."/>
            <person name="Kim H."/>
            <person name="Choi G."/>
            <person name="Song H."/>
            <person name="Lee J."/>
            <person name="Lee S.C."/>
            <person name="Kwon J.K."/>
            <person name="Lee H.Y."/>
            <person name="Koo N."/>
            <person name="Hong Y."/>
            <person name="Kim R.W."/>
            <person name="Kang W.H."/>
            <person name="Huh J.H."/>
            <person name="Kang B.C."/>
            <person name="Yang T.J."/>
            <person name="Lee Y.H."/>
            <person name="Bennetzen J.L."/>
            <person name="Choi D."/>
        </authorList>
    </citation>
    <scope>NUCLEOTIDE SEQUENCE [LARGE SCALE GENOMIC DNA]</scope>
    <source>
        <strain evidence="8">cv. PBC81</strain>
    </source>
</reference>
<feature type="signal peptide" evidence="6">
    <location>
        <begin position="1"/>
        <end position="25"/>
    </location>
</feature>
<dbReference type="Gene3D" id="3.30.60.30">
    <property type="match status" value="3"/>
</dbReference>
<dbReference type="InterPro" id="IPR003465">
    <property type="entry name" value="Prot_inh_I20"/>
</dbReference>
<dbReference type="OrthoDB" id="1284396at2759"/>
<keyword evidence="3" id="KW-0722">Serine protease inhibitor</keyword>
<feature type="region of interest" description="Disordered" evidence="5">
    <location>
        <begin position="29"/>
        <end position="53"/>
    </location>
</feature>
<evidence type="ECO:0000256" key="3">
    <source>
        <dbReference type="ARBA" id="ARBA00022900"/>
    </source>
</evidence>
<keyword evidence="6" id="KW-0732">Signal</keyword>
<dbReference type="EMBL" id="MLFT02000003">
    <property type="protein sequence ID" value="PHT53902.1"/>
    <property type="molecule type" value="Genomic_DNA"/>
</dbReference>
<protein>
    <submittedName>
        <fullName evidence="7">Proteinase inhibitor type-2</fullName>
    </submittedName>
</protein>
<gene>
    <name evidence="7" type="ORF">CQW23_08364</name>
</gene>
<dbReference type="InterPro" id="IPR051391">
    <property type="entry name" value="Protease_inhibitor_I20"/>
</dbReference>
<reference evidence="8" key="2">
    <citation type="journal article" date="2017" name="J. Anim. Genet.">
        <title>Multiple reference genome sequences of hot pepper reveal the massive evolution of plant disease resistance genes by retroduplication.</title>
        <authorList>
            <person name="Kim S."/>
            <person name="Park J."/>
            <person name="Yeom S.-I."/>
            <person name="Kim Y.-M."/>
            <person name="Seo E."/>
            <person name="Kim K.-T."/>
            <person name="Kim M.-S."/>
            <person name="Lee J.M."/>
            <person name="Cheong K."/>
            <person name="Shin H.-S."/>
            <person name="Kim S.-B."/>
            <person name="Han K."/>
            <person name="Lee J."/>
            <person name="Park M."/>
            <person name="Lee H.-A."/>
            <person name="Lee H.-Y."/>
            <person name="Lee Y."/>
            <person name="Oh S."/>
            <person name="Lee J.H."/>
            <person name="Choi E."/>
            <person name="Choi E."/>
            <person name="Lee S.E."/>
            <person name="Jeon J."/>
            <person name="Kim H."/>
            <person name="Choi G."/>
            <person name="Song H."/>
            <person name="Lee J."/>
            <person name="Lee S.-C."/>
            <person name="Kwon J.-K."/>
            <person name="Lee H.-Y."/>
            <person name="Koo N."/>
            <person name="Hong Y."/>
            <person name="Kim R.W."/>
            <person name="Kang W.-H."/>
            <person name="Huh J.H."/>
            <person name="Kang B.-C."/>
            <person name="Yang T.-J."/>
            <person name="Lee Y.-H."/>
            <person name="Bennetzen J.L."/>
            <person name="Choi D."/>
        </authorList>
    </citation>
    <scope>NUCLEOTIDE SEQUENCE [LARGE SCALE GENOMIC DNA]</scope>
    <source>
        <strain evidence="8">cv. PBC81</strain>
    </source>
</reference>
<evidence type="ECO:0000256" key="5">
    <source>
        <dbReference type="SAM" id="MobiDB-lite"/>
    </source>
</evidence>
<name>A0A2G2X8Q0_CAPBA</name>
<keyword evidence="2" id="KW-0646">Protease inhibitor</keyword>
<accession>A0A2G2X8Q0</accession>
<organism evidence="7 8">
    <name type="scientific">Capsicum baccatum</name>
    <name type="common">Peruvian pepper</name>
    <dbReference type="NCBI Taxonomy" id="33114"/>
    <lineage>
        <taxon>Eukaryota</taxon>
        <taxon>Viridiplantae</taxon>
        <taxon>Streptophyta</taxon>
        <taxon>Embryophyta</taxon>
        <taxon>Tracheophyta</taxon>
        <taxon>Spermatophyta</taxon>
        <taxon>Magnoliopsida</taxon>
        <taxon>eudicotyledons</taxon>
        <taxon>Gunneridae</taxon>
        <taxon>Pentapetalae</taxon>
        <taxon>asterids</taxon>
        <taxon>lamiids</taxon>
        <taxon>Solanales</taxon>
        <taxon>Solanaceae</taxon>
        <taxon>Solanoideae</taxon>
        <taxon>Capsiceae</taxon>
        <taxon>Capsicum</taxon>
    </lineage>
</organism>
<dbReference type="Pfam" id="PF02428">
    <property type="entry name" value="Prot_inhib_II"/>
    <property type="match status" value="3"/>
</dbReference>
<dbReference type="AlphaFoldDB" id="A0A2G2X8Q0"/>
<dbReference type="PANTHER" id="PTHR33832:SF17">
    <property type="entry name" value="PROTEINASE INHIBITOR TYPE-2"/>
    <property type="match status" value="1"/>
</dbReference>
<feature type="compositionally biased region" description="Acidic residues" evidence="5">
    <location>
        <begin position="32"/>
        <end position="49"/>
    </location>
</feature>
<evidence type="ECO:0000256" key="1">
    <source>
        <dbReference type="ARBA" id="ARBA00007766"/>
    </source>
</evidence>
<comment type="similarity">
    <text evidence="1">Belongs to the protease inhibitor I20 (potato type II proteinase inhibitor) family.</text>
</comment>
<comment type="caution">
    <text evidence="7">The sequence shown here is derived from an EMBL/GenBank/DDBJ whole genome shotgun (WGS) entry which is preliminary data.</text>
</comment>
<dbReference type="GO" id="GO:0004867">
    <property type="term" value="F:serine-type endopeptidase inhibitor activity"/>
    <property type="evidence" value="ECO:0007669"/>
    <property type="project" value="UniProtKB-KW"/>
</dbReference>
<sequence length="228" mass="25121">MAAHKEVSFLTYLLVLGLMFLLVSASTKHDHDDDDDHDHDHDHDDDDDDHNPKPPKPCTKECGNFDYGICPRSEGSPKNPICTTCCAGYKGCYYYDANGKLICEGQSDPRKPNKHCLGNCDPKIAYSKCPGRSEGKTIIKPTGCTTCCTGYKGCYYYGKDGKFVCEGESIEPRVCTQECDPRVAYMTCPSTGSTKHTRICVNCCTAKPGCKLYDRNGSLLCTGDPKNH</sequence>
<evidence type="ECO:0000256" key="6">
    <source>
        <dbReference type="SAM" id="SignalP"/>
    </source>
</evidence>
<proteinExistence type="inferred from homology"/>
<keyword evidence="4" id="KW-1015">Disulfide bond</keyword>
<evidence type="ECO:0000256" key="4">
    <source>
        <dbReference type="ARBA" id="ARBA00023157"/>
    </source>
</evidence>